<dbReference type="GO" id="GO:0000775">
    <property type="term" value="C:chromosome, centromeric region"/>
    <property type="evidence" value="ECO:0007669"/>
    <property type="project" value="EnsemblFungi"/>
</dbReference>
<dbReference type="InterPro" id="IPR042511">
    <property type="entry name" value="Sld3"/>
</dbReference>
<dbReference type="STRING" id="1071380.I2GUZ8"/>
<dbReference type="HOGENOM" id="CLU_409479_0_0_1"/>
<evidence type="ECO:0000259" key="2">
    <source>
        <dbReference type="Pfam" id="PF08639"/>
    </source>
</evidence>
<organism evidence="3 4">
    <name type="scientific">Henningerozyma blattae (strain ATCC 34711 / CBS 6284 / DSM 70876 / NBRC 10599 / NRRL Y-10934 / UCD 77-7)</name>
    <name type="common">Yeast</name>
    <name type="synonym">Tetrapisispora blattae</name>
    <dbReference type="NCBI Taxonomy" id="1071380"/>
    <lineage>
        <taxon>Eukaryota</taxon>
        <taxon>Fungi</taxon>
        <taxon>Dikarya</taxon>
        <taxon>Ascomycota</taxon>
        <taxon>Saccharomycotina</taxon>
        <taxon>Saccharomycetes</taxon>
        <taxon>Saccharomycetales</taxon>
        <taxon>Saccharomycetaceae</taxon>
        <taxon>Henningerozyma</taxon>
    </lineage>
</organism>
<dbReference type="FunCoup" id="I2GUZ8">
    <property type="interactions" value="113"/>
</dbReference>
<dbReference type="GO" id="GO:0003682">
    <property type="term" value="F:chromatin binding"/>
    <property type="evidence" value="ECO:0007669"/>
    <property type="project" value="EnsemblFungi"/>
</dbReference>
<proteinExistence type="predicted"/>
<sequence>MEECELVAILDTQTNLHVSKTSSDFNIIETASLCSSLKLHNINCPNNDKLILKSLSLDNKMLNQYKLVERYTNDLWLVWNISLNESTIDCQNYKEKLSKNNAPIEIIDYSKLEDPKKLLAIWQETSKSISKLKKKDYIESTIDMTPPDCPVSTNSQVQKYKDPSSYFKSKYYETLFWTNIQLAYFVKSNMIRFKNMCLSTAKDSTIINSILNEQCLNKPNFDDRPDNIITSWEKNEFSKEPLTIALSKLQISKNSDELSQARINDFITIIKAREIKLQIILLLELIDISKIDKNFEDFDKRYKKNLKKRSINITRKDTRFLGRRQKIKSKKKVHNLSLPVKGSTNDKNLSLDYCEQLDLYLDKLSILDVILSIFTSQIDKEDIQDKLIENKYNLMNHNKETSSIGYIKYVIIPYYGKKLPNAVKFIIKKIKGVNLMQKRPKKEIQKVQTNKYHSDVVIEHNDTVSDSIISGKTSSTQSGSRKRYSLHNPALSSTTAGTLTMENLNNRTKSTLNELLETSSSHSSSRKLTNNLRTNSDLSILQKRQLSVSELSMNSSTISNRNKNNVGNKNIFQQHSFKRVGKMKNTSILSAQQSTDLGTPTKDHESDIQVLATPAVNLKTTTTSTRKRAFLENVIISPLLTTHGVTSPEDKKKKVRRRLFGP</sequence>
<dbReference type="PANTHER" id="PTHR28067:SF1">
    <property type="entry name" value="DNA REPLICATION REGULATOR SLD3"/>
    <property type="match status" value="1"/>
</dbReference>
<dbReference type="Gene3D" id="1.20.58.2130">
    <property type="match status" value="2"/>
</dbReference>
<dbReference type="GO" id="GO:0031261">
    <property type="term" value="C:DNA replication preinitiation complex"/>
    <property type="evidence" value="ECO:0007669"/>
    <property type="project" value="EnsemblFungi"/>
</dbReference>
<dbReference type="GO" id="GO:0000727">
    <property type="term" value="P:double-strand break repair via break-induced replication"/>
    <property type="evidence" value="ECO:0007669"/>
    <property type="project" value="EnsemblFungi"/>
</dbReference>
<dbReference type="GO" id="GO:0000785">
    <property type="term" value="C:chromatin"/>
    <property type="evidence" value="ECO:0007669"/>
    <property type="project" value="EnsemblFungi"/>
</dbReference>
<dbReference type="GeneID" id="14492704"/>
<name>I2GUZ8_HENB6</name>
<evidence type="ECO:0000313" key="3">
    <source>
        <dbReference type="EMBL" id="CCH57950.1"/>
    </source>
</evidence>
<dbReference type="KEGG" id="tbl:TBLA_0A01510"/>
<dbReference type="GO" id="GO:0006270">
    <property type="term" value="P:DNA replication initiation"/>
    <property type="evidence" value="ECO:0007669"/>
    <property type="project" value="EnsemblFungi"/>
</dbReference>
<evidence type="ECO:0000313" key="4">
    <source>
        <dbReference type="Proteomes" id="UP000002866"/>
    </source>
</evidence>
<dbReference type="OMA" id="KNMCKAA"/>
<keyword evidence="4" id="KW-1185">Reference proteome</keyword>
<dbReference type="Pfam" id="PF08639">
    <property type="entry name" value="Sld3_STD"/>
    <property type="match status" value="1"/>
</dbReference>
<dbReference type="RefSeq" id="XP_004177469.1">
    <property type="nucleotide sequence ID" value="XM_004177421.1"/>
</dbReference>
<dbReference type="OrthoDB" id="5395343at2759"/>
<feature type="domain" description="DNA replication regulator Sld3 C-terminal" evidence="2">
    <location>
        <begin position="219"/>
        <end position="620"/>
    </location>
</feature>
<evidence type="ECO:0000256" key="1">
    <source>
        <dbReference type="SAM" id="MobiDB-lite"/>
    </source>
</evidence>
<dbReference type="InParanoid" id="I2GUZ8"/>
<dbReference type="InterPro" id="IPR013948">
    <property type="entry name" value="DNA_replication_reg_Sld3_C"/>
</dbReference>
<reference evidence="3 4" key="1">
    <citation type="journal article" date="2011" name="Proc. Natl. Acad. Sci. U.S.A.">
        <title>Evolutionary erosion of yeast sex chromosomes by mating-type switching accidents.</title>
        <authorList>
            <person name="Gordon J.L."/>
            <person name="Armisen D."/>
            <person name="Proux-Wera E."/>
            <person name="Oheigeartaigh S.S."/>
            <person name="Byrne K.P."/>
            <person name="Wolfe K.H."/>
        </authorList>
    </citation>
    <scope>NUCLEOTIDE SEQUENCE [LARGE SCALE GENOMIC DNA]</scope>
    <source>
        <strain evidence="4">ATCC 34711 / CBS 6284 / DSM 70876 / NBRC 10599 / NRRL Y-10934 / UCD 77-7</strain>
    </source>
</reference>
<gene>
    <name evidence="3" type="primary">TBLA0A01510</name>
    <name evidence="3" type="ORF">TBLA_0A01510</name>
</gene>
<dbReference type="EMBL" id="HE806316">
    <property type="protein sequence ID" value="CCH57950.1"/>
    <property type="molecule type" value="Genomic_DNA"/>
</dbReference>
<dbReference type="AlphaFoldDB" id="I2GUZ8"/>
<dbReference type="eggNOG" id="ENOG502RE09">
    <property type="taxonomic scope" value="Eukaryota"/>
</dbReference>
<feature type="compositionally biased region" description="Basic residues" evidence="1">
    <location>
        <begin position="653"/>
        <end position="662"/>
    </location>
</feature>
<dbReference type="Proteomes" id="UP000002866">
    <property type="component" value="Chromosome 1"/>
</dbReference>
<dbReference type="PANTHER" id="PTHR28067">
    <property type="entry name" value="DNA REPLICATION REGULATOR SLD3"/>
    <property type="match status" value="1"/>
</dbReference>
<accession>I2GUZ8</accession>
<feature type="region of interest" description="Disordered" evidence="1">
    <location>
        <begin position="643"/>
        <end position="662"/>
    </location>
</feature>
<protein>
    <recommendedName>
        <fullName evidence="2">DNA replication regulator Sld3 C-terminal domain-containing protein</fullName>
    </recommendedName>
</protein>